<organism evidence="1 2">
    <name type="scientific">Pseudomonas promysalinigenes</name>
    <dbReference type="NCBI Taxonomy" id="485898"/>
    <lineage>
        <taxon>Bacteria</taxon>
        <taxon>Pseudomonadati</taxon>
        <taxon>Pseudomonadota</taxon>
        <taxon>Gammaproteobacteria</taxon>
        <taxon>Pseudomonadales</taxon>
        <taxon>Pseudomonadaceae</taxon>
        <taxon>Pseudomonas</taxon>
    </lineage>
</organism>
<sequence length="59" mass="6664">MASKNIAGRIADELYDEAKWWVIRKLRPDGIDLPSWPSAPKLPSMPSLPSLPTFNLPKF</sequence>
<gene>
    <name evidence="1" type="ORF">N5C08_11920</name>
</gene>
<evidence type="ECO:0000313" key="2">
    <source>
        <dbReference type="Proteomes" id="UP001064504"/>
    </source>
</evidence>
<evidence type="ECO:0000313" key="1">
    <source>
        <dbReference type="EMBL" id="UXH42181.1"/>
    </source>
</evidence>
<accession>A0ABY6ARC9</accession>
<dbReference type="RefSeq" id="WP_060476427.1">
    <property type="nucleotide sequence ID" value="NZ_CP104557.1"/>
</dbReference>
<keyword evidence="2" id="KW-1185">Reference proteome</keyword>
<proteinExistence type="predicted"/>
<protein>
    <submittedName>
        <fullName evidence="1">Uncharacterized protein</fullName>
    </submittedName>
</protein>
<reference evidence="1" key="1">
    <citation type="submission" date="2022-09" db="EMBL/GenBank/DDBJ databases">
        <title>Complete genome sequence of Pseudomonas promysalinigenes strain RL-WG26, a newly isolated PGPR with the potential for plant salinity stress alleviation.</title>
        <authorList>
            <person name="Ren L."/>
            <person name="Wang G."/>
            <person name="Hu H."/>
        </authorList>
    </citation>
    <scope>NUCLEOTIDE SEQUENCE</scope>
    <source>
        <strain evidence="1">RL-WG26</strain>
    </source>
</reference>
<dbReference type="EMBL" id="CP104557">
    <property type="protein sequence ID" value="UXH42181.1"/>
    <property type="molecule type" value="Genomic_DNA"/>
</dbReference>
<dbReference type="Proteomes" id="UP001064504">
    <property type="component" value="Chromosome"/>
</dbReference>
<name>A0ABY6ARC9_9PSED</name>